<comment type="caution">
    <text evidence="2">The sequence shown here is derived from an EMBL/GenBank/DDBJ whole genome shotgun (WGS) entry which is preliminary data.</text>
</comment>
<accession>A0A1R2D0K5</accession>
<keyword evidence="3" id="KW-1185">Reference proteome</keyword>
<dbReference type="InterPro" id="IPR045142">
    <property type="entry name" value="BCAS3-like"/>
</dbReference>
<sequence>MDSLTSYFPGLMKKFTDSVYLSRKETDTIKFLRFEKILFKNSSPCLCILIGYERGFEIWDLSQDPVLIFSKRNQGISIISYIPNTPKINLALVTLYDTTEFPEKSFKIFSVLDNKTIADIKTEDLVTNILCNNVVVAVSMTCKIDIYENTNFSRLYSINVMSNELKFTLSSVYVAYTIAFQMESFDETDIKLTDVISKTMHNIAETGISTIKNYMDPSVRTGQYGKIFIKDLTSNSHICEFQAFNTPISCMTFSKSSHLLIVSPSSGMSFHVYRINPAKEIRGEYKNRYFLLYKLHRGMTPAEINDITISENEKIIIVSSARGTCHIYNINPESISLTYNQEVSCRIKLGSMLNALVFPRCQILLSKKMQVKSRSPLQNTILEPCPCEVIMITNLGIISKYTIETNPLLISSHAIVRNKDFKEIPLQEPQNNIKKTIEEDFEYLEIPNNGWVPLSRSPQFNFYMTDNMFHQHPEADYDVYPLQDDKLIPHPKTTNTFPVPGFTVHYDKHLRLIEAMDNPIPNTQIIRPELDFQFIDPSAPTYKLYLNEHFAK</sequence>
<proteinExistence type="predicted"/>
<dbReference type="GO" id="GO:0005737">
    <property type="term" value="C:cytoplasm"/>
    <property type="evidence" value="ECO:0007669"/>
    <property type="project" value="TreeGrafter"/>
</dbReference>
<dbReference type="PANTHER" id="PTHR13268">
    <property type="entry name" value="BREAST CARCINOMA AMPLIFIED SEQUENCE 3"/>
    <property type="match status" value="1"/>
</dbReference>
<dbReference type="Pfam" id="PF21034">
    <property type="entry name" value="BCAS3_WD40"/>
    <property type="match status" value="1"/>
</dbReference>
<dbReference type="SUPFAM" id="SSF50978">
    <property type="entry name" value="WD40 repeat-like"/>
    <property type="match status" value="1"/>
</dbReference>
<dbReference type="Gene3D" id="2.130.10.10">
    <property type="entry name" value="YVTN repeat-like/Quinoprotein amine dehydrogenase"/>
    <property type="match status" value="1"/>
</dbReference>
<dbReference type="PANTHER" id="PTHR13268:SF0">
    <property type="entry name" value="BCAS3 MICROTUBULE ASSOCIATED CELL MIGRATION FACTOR"/>
    <property type="match status" value="1"/>
</dbReference>
<dbReference type="GO" id="GO:0042594">
    <property type="term" value="P:response to starvation"/>
    <property type="evidence" value="ECO:0007669"/>
    <property type="project" value="TreeGrafter"/>
</dbReference>
<evidence type="ECO:0000313" key="3">
    <source>
        <dbReference type="Proteomes" id="UP000187209"/>
    </source>
</evidence>
<dbReference type="InterPro" id="IPR015943">
    <property type="entry name" value="WD40/YVTN_repeat-like_dom_sf"/>
</dbReference>
<reference evidence="2 3" key="1">
    <citation type="submission" date="2016-11" db="EMBL/GenBank/DDBJ databases">
        <title>The macronuclear genome of Stentor coeruleus: a giant cell with tiny introns.</title>
        <authorList>
            <person name="Slabodnick M."/>
            <person name="Ruby J.G."/>
            <person name="Reiff S.B."/>
            <person name="Swart E.C."/>
            <person name="Gosai S."/>
            <person name="Prabakaran S."/>
            <person name="Witkowska E."/>
            <person name="Larue G.E."/>
            <person name="Fisher S."/>
            <person name="Freeman R.M."/>
            <person name="Gunawardena J."/>
            <person name="Chu W."/>
            <person name="Stover N.A."/>
            <person name="Gregory B.D."/>
            <person name="Nowacki M."/>
            <person name="Derisi J."/>
            <person name="Roy S.W."/>
            <person name="Marshall W.F."/>
            <person name="Sood P."/>
        </authorList>
    </citation>
    <scope>NUCLEOTIDE SEQUENCE [LARGE SCALE GENOMIC DNA]</scope>
    <source>
        <strain evidence="2">WM001</strain>
    </source>
</reference>
<dbReference type="Proteomes" id="UP000187209">
    <property type="component" value="Unassembled WGS sequence"/>
</dbReference>
<evidence type="ECO:0000313" key="2">
    <source>
        <dbReference type="EMBL" id="OMJ94761.1"/>
    </source>
</evidence>
<dbReference type="GO" id="GO:0006914">
    <property type="term" value="P:autophagy"/>
    <property type="evidence" value="ECO:0007669"/>
    <property type="project" value="InterPro"/>
</dbReference>
<name>A0A1R2D0K5_9CILI</name>
<dbReference type="AlphaFoldDB" id="A0A1R2D0K5"/>
<dbReference type="InterPro" id="IPR048382">
    <property type="entry name" value="BCAS3_WD40"/>
</dbReference>
<dbReference type="OrthoDB" id="25778at2759"/>
<organism evidence="2 3">
    <name type="scientific">Stentor coeruleus</name>
    <dbReference type="NCBI Taxonomy" id="5963"/>
    <lineage>
        <taxon>Eukaryota</taxon>
        <taxon>Sar</taxon>
        <taxon>Alveolata</taxon>
        <taxon>Ciliophora</taxon>
        <taxon>Postciliodesmatophora</taxon>
        <taxon>Heterotrichea</taxon>
        <taxon>Heterotrichida</taxon>
        <taxon>Stentoridae</taxon>
        <taxon>Stentor</taxon>
    </lineage>
</organism>
<protein>
    <recommendedName>
        <fullName evidence="1">BCAS3 WD40 domain-containing protein</fullName>
    </recommendedName>
</protein>
<feature type="domain" description="BCAS3 WD40" evidence="1">
    <location>
        <begin position="226"/>
        <end position="343"/>
    </location>
</feature>
<dbReference type="InterPro" id="IPR036322">
    <property type="entry name" value="WD40_repeat_dom_sf"/>
</dbReference>
<evidence type="ECO:0000259" key="1">
    <source>
        <dbReference type="Pfam" id="PF21034"/>
    </source>
</evidence>
<dbReference type="EMBL" id="MPUH01000021">
    <property type="protein sequence ID" value="OMJ94761.1"/>
    <property type="molecule type" value="Genomic_DNA"/>
</dbReference>
<gene>
    <name evidence="2" type="ORF">SteCoe_1940</name>
</gene>